<name>A0A7I9UXT3_9ACTN</name>
<dbReference type="InterPro" id="IPR036271">
    <property type="entry name" value="Tet_transcr_reg_TetR-rel_C_sf"/>
</dbReference>
<accession>A0A7I9UXT3</accession>
<feature type="DNA-binding region" description="H-T-H motif" evidence="5">
    <location>
        <begin position="27"/>
        <end position="46"/>
    </location>
</feature>
<dbReference type="GO" id="GO:0003700">
    <property type="term" value="F:DNA-binding transcription factor activity"/>
    <property type="evidence" value="ECO:0007669"/>
    <property type="project" value="TreeGrafter"/>
</dbReference>
<dbReference type="Pfam" id="PF02909">
    <property type="entry name" value="TetR_C_1"/>
    <property type="match status" value="1"/>
</dbReference>
<dbReference type="Pfam" id="PF00440">
    <property type="entry name" value="TetR_N"/>
    <property type="match status" value="1"/>
</dbReference>
<dbReference type="OrthoDB" id="3291296at2"/>
<keyword evidence="8" id="KW-1185">Reference proteome</keyword>
<proteinExistence type="predicted"/>
<dbReference type="InterPro" id="IPR009057">
    <property type="entry name" value="Homeodomain-like_sf"/>
</dbReference>
<dbReference type="PANTHER" id="PTHR30055">
    <property type="entry name" value="HTH-TYPE TRANSCRIPTIONAL REGULATOR RUTR"/>
    <property type="match status" value="1"/>
</dbReference>
<dbReference type="SUPFAM" id="SSF48498">
    <property type="entry name" value="Tetracyclin repressor-like, C-terminal domain"/>
    <property type="match status" value="1"/>
</dbReference>
<dbReference type="AlphaFoldDB" id="A0A7I9UXT3"/>
<dbReference type="RefSeq" id="WP_161926930.1">
    <property type="nucleotide sequence ID" value="NZ_BJOU01000001.1"/>
</dbReference>
<keyword evidence="3 5" id="KW-0238">DNA-binding</keyword>
<gene>
    <name evidence="7" type="ORF">nbrc107697_16700</name>
</gene>
<organism evidence="7 8">
    <name type="scientific">Gordonia crocea</name>
    <dbReference type="NCBI Taxonomy" id="589162"/>
    <lineage>
        <taxon>Bacteria</taxon>
        <taxon>Bacillati</taxon>
        <taxon>Actinomycetota</taxon>
        <taxon>Actinomycetes</taxon>
        <taxon>Mycobacteriales</taxon>
        <taxon>Gordoniaceae</taxon>
        <taxon>Gordonia</taxon>
    </lineage>
</organism>
<evidence type="ECO:0000256" key="4">
    <source>
        <dbReference type="ARBA" id="ARBA00023163"/>
    </source>
</evidence>
<dbReference type="Gene3D" id="1.10.357.10">
    <property type="entry name" value="Tetracycline Repressor, domain 2"/>
    <property type="match status" value="1"/>
</dbReference>
<evidence type="ECO:0000256" key="2">
    <source>
        <dbReference type="ARBA" id="ARBA00023015"/>
    </source>
</evidence>
<protein>
    <submittedName>
        <fullName evidence="7">TetR family transcriptional regulator</fullName>
    </submittedName>
</protein>
<dbReference type="EMBL" id="BJOU01000001">
    <property type="protein sequence ID" value="GED97631.1"/>
    <property type="molecule type" value="Genomic_DNA"/>
</dbReference>
<evidence type="ECO:0000256" key="1">
    <source>
        <dbReference type="ARBA" id="ARBA00022491"/>
    </source>
</evidence>
<dbReference type="InterPro" id="IPR001647">
    <property type="entry name" value="HTH_TetR"/>
</dbReference>
<dbReference type="GO" id="GO:0000976">
    <property type="term" value="F:transcription cis-regulatory region binding"/>
    <property type="evidence" value="ECO:0007669"/>
    <property type="project" value="TreeGrafter"/>
</dbReference>
<dbReference type="PRINTS" id="PR00455">
    <property type="entry name" value="HTHTETR"/>
</dbReference>
<dbReference type="InterPro" id="IPR003012">
    <property type="entry name" value="Tet_transcr_reg_TetR"/>
</dbReference>
<keyword evidence="1" id="KW-0678">Repressor</keyword>
<dbReference type="PRINTS" id="PR00400">
    <property type="entry name" value="TETREPRESSOR"/>
</dbReference>
<evidence type="ECO:0000259" key="6">
    <source>
        <dbReference type="PROSITE" id="PS50977"/>
    </source>
</evidence>
<evidence type="ECO:0000313" key="7">
    <source>
        <dbReference type="EMBL" id="GED97631.1"/>
    </source>
</evidence>
<evidence type="ECO:0000313" key="8">
    <source>
        <dbReference type="Proteomes" id="UP000444980"/>
    </source>
</evidence>
<dbReference type="Proteomes" id="UP000444980">
    <property type="component" value="Unassembled WGS sequence"/>
</dbReference>
<dbReference type="GO" id="GO:0046677">
    <property type="term" value="P:response to antibiotic"/>
    <property type="evidence" value="ECO:0007669"/>
    <property type="project" value="InterPro"/>
</dbReference>
<keyword evidence="4" id="KW-0804">Transcription</keyword>
<dbReference type="InterPro" id="IPR004111">
    <property type="entry name" value="Repressor_TetR_C"/>
</dbReference>
<dbReference type="SUPFAM" id="SSF46689">
    <property type="entry name" value="Homeodomain-like"/>
    <property type="match status" value="1"/>
</dbReference>
<evidence type="ECO:0000256" key="3">
    <source>
        <dbReference type="ARBA" id="ARBA00023125"/>
    </source>
</evidence>
<sequence>MGAKLTRESIVEAAFGLLDADGIEGLTVRALAARLGVKAPALYWHVDSKQALLDEMGTEIARRIATRAVPNSGEGFEAALRGYAVAAREEYLAHRDGARTFSGTRINDPAVLRGQEAGLRRWISQGVSLERIVDAYDVVTAFVVGFVIEEQERADGSRYSLAQRDDAVGEDYPLAVAAGHYGFRPAQQRFDEQLDLLIRCLSQRR</sequence>
<reference evidence="8" key="1">
    <citation type="submission" date="2019-06" db="EMBL/GenBank/DDBJ databases">
        <title>Gordonia isolated from sludge of a wastewater treatment plant.</title>
        <authorList>
            <person name="Tamura T."/>
            <person name="Aoyama K."/>
            <person name="Kang Y."/>
            <person name="Saito S."/>
            <person name="Akiyama N."/>
            <person name="Yazawa K."/>
            <person name="Gonoi T."/>
            <person name="Mikami Y."/>
        </authorList>
    </citation>
    <scope>NUCLEOTIDE SEQUENCE [LARGE SCALE GENOMIC DNA]</scope>
    <source>
        <strain evidence="8">NBRC 107697</strain>
    </source>
</reference>
<dbReference type="PROSITE" id="PS50977">
    <property type="entry name" value="HTH_TETR_2"/>
    <property type="match status" value="1"/>
</dbReference>
<comment type="caution">
    <text evidence="7">The sequence shown here is derived from an EMBL/GenBank/DDBJ whole genome shotgun (WGS) entry which is preliminary data.</text>
</comment>
<dbReference type="Gene3D" id="1.10.10.60">
    <property type="entry name" value="Homeodomain-like"/>
    <property type="match status" value="1"/>
</dbReference>
<dbReference type="GO" id="GO:0045892">
    <property type="term" value="P:negative regulation of DNA-templated transcription"/>
    <property type="evidence" value="ECO:0007669"/>
    <property type="project" value="InterPro"/>
</dbReference>
<dbReference type="PANTHER" id="PTHR30055:SF151">
    <property type="entry name" value="TRANSCRIPTIONAL REGULATORY PROTEIN"/>
    <property type="match status" value="1"/>
</dbReference>
<evidence type="ECO:0000256" key="5">
    <source>
        <dbReference type="PROSITE-ProRule" id="PRU00335"/>
    </source>
</evidence>
<feature type="domain" description="HTH tetR-type" evidence="6">
    <location>
        <begin position="4"/>
        <end position="64"/>
    </location>
</feature>
<keyword evidence="2" id="KW-0805">Transcription regulation</keyword>
<dbReference type="InterPro" id="IPR050109">
    <property type="entry name" value="HTH-type_TetR-like_transc_reg"/>
</dbReference>